<evidence type="ECO:0000313" key="3">
    <source>
        <dbReference type="Proteomes" id="UP001558481"/>
    </source>
</evidence>
<dbReference type="EMBL" id="JAYWLU010000011">
    <property type="protein sequence ID" value="MEX3595307.1"/>
    <property type="molecule type" value="Genomic_DNA"/>
</dbReference>
<name>A0ABV3V442_9MICC</name>
<dbReference type="Proteomes" id="UP001558481">
    <property type="component" value="Unassembled WGS sequence"/>
</dbReference>
<dbReference type="RefSeq" id="WP_368629620.1">
    <property type="nucleotide sequence ID" value="NZ_JAYWLU010000011.1"/>
</dbReference>
<dbReference type="Pfam" id="PF04326">
    <property type="entry name" value="SLFN_AlbA_2"/>
    <property type="match status" value="1"/>
</dbReference>
<dbReference type="Gene3D" id="3.30.950.30">
    <property type="entry name" value="Schlafen, AAA domain"/>
    <property type="match status" value="1"/>
</dbReference>
<comment type="caution">
    <text evidence="2">The sequence shown here is derived from an EMBL/GenBank/DDBJ whole genome shotgun (WGS) entry which is preliminary data.</text>
</comment>
<gene>
    <name evidence="2" type="ORF">VVR66_11340</name>
</gene>
<keyword evidence="3" id="KW-1185">Reference proteome</keyword>
<protein>
    <submittedName>
        <fullName evidence="2">RNA-binding domain-containing protein</fullName>
    </submittedName>
</protein>
<dbReference type="InterPro" id="IPR038461">
    <property type="entry name" value="Schlafen_AlbA_2_dom_sf"/>
</dbReference>
<accession>A0ABV3V442</accession>
<reference evidence="2 3" key="1">
    <citation type="journal article" date="2024" name="Fungal Genet. Biol.">
        <title>The porcine skin microbiome exhibits broad fungal antagonism.</title>
        <authorList>
            <person name="De La Cruz K.F."/>
            <person name="Townsend E.C."/>
            <person name="Alex Cheong J.Z."/>
            <person name="Salamzade R."/>
            <person name="Liu A."/>
            <person name="Sandstrom S."/>
            <person name="Davila E."/>
            <person name="Huang L."/>
            <person name="Xu K.H."/>
            <person name="Wu S.Y."/>
            <person name="Meudt J.J."/>
            <person name="Shanmuganayagam D."/>
            <person name="Gibson A.L.F."/>
            <person name="Kalan L.R."/>
        </authorList>
    </citation>
    <scope>NUCLEOTIDE SEQUENCE [LARGE SCALE GENOMIC DNA]</scope>
    <source>
        <strain evidence="2 3">LK2625</strain>
    </source>
</reference>
<evidence type="ECO:0000259" key="1">
    <source>
        <dbReference type="Pfam" id="PF04326"/>
    </source>
</evidence>
<proteinExistence type="predicted"/>
<evidence type="ECO:0000313" key="2">
    <source>
        <dbReference type="EMBL" id="MEX3595307.1"/>
    </source>
</evidence>
<sequence length="434" mass="48293">MTDHDEVEELLALGHESWSFEIKGPGNLSDGAYCAKIARAVMAMGNLRDGGLVCLGIDEARMTQMLPGLDDVQLVEWSSFDNVSDKLARYSDPPVSFRVQPFELSNGKKVVVIDVAEFDHVPHVCGRDYQRELQKGMTYVRPRGKPESVPVPSSLEMRELLDLATTKAVREFVARASGAGISLDGRESATEAEQKAFHEEAVQAWGQPSEALQKIMDSGHTDVAIRPGPFNAQRIAPARLHPFIEEQTVRLRGWPVPYTDHRIPVERYGPWIGQTIVPQIVPHFEAWRMCSSGQFLHRRVLATDMRDSAQLEPSDERATGAVAVWDVLFYLVEITELGARMATALECETVTFDVVLNGVAGRQLISGDWDRELHASYLMKADRLQATQSVGRAELLSKPREVGVNIAQEILGQFGAQLPEQVLIDWQEKVLTGR</sequence>
<dbReference type="InterPro" id="IPR007421">
    <property type="entry name" value="Schlafen_AlbA_2_dom"/>
</dbReference>
<feature type="domain" description="Schlafen AlbA-2" evidence="1">
    <location>
        <begin position="34"/>
        <end position="142"/>
    </location>
</feature>
<organism evidence="2 3">
    <name type="scientific">Kocuria carniphila</name>
    <dbReference type="NCBI Taxonomy" id="262208"/>
    <lineage>
        <taxon>Bacteria</taxon>
        <taxon>Bacillati</taxon>
        <taxon>Actinomycetota</taxon>
        <taxon>Actinomycetes</taxon>
        <taxon>Micrococcales</taxon>
        <taxon>Micrococcaceae</taxon>
        <taxon>Kocuria</taxon>
    </lineage>
</organism>